<dbReference type="STRING" id="551996.SAMN05192573_11690"/>
<dbReference type="EMBL" id="FNCG01000016">
    <property type="protein sequence ID" value="SDI12535.1"/>
    <property type="molecule type" value="Genomic_DNA"/>
</dbReference>
<dbReference type="Proteomes" id="UP000199705">
    <property type="component" value="Unassembled WGS sequence"/>
</dbReference>
<accession>A0A1G8I0M5</accession>
<protein>
    <submittedName>
        <fullName evidence="1">Uncharacterized protein</fullName>
    </submittedName>
</protein>
<organism evidence="1 2">
    <name type="scientific">Mucilaginibacter gossypii</name>
    <dbReference type="NCBI Taxonomy" id="551996"/>
    <lineage>
        <taxon>Bacteria</taxon>
        <taxon>Pseudomonadati</taxon>
        <taxon>Bacteroidota</taxon>
        <taxon>Sphingobacteriia</taxon>
        <taxon>Sphingobacteriales</taxon>
        <taxon>Sphingobacteriaceae</taxon>
        <taxon>Mucilaginibacter</taxon>
    </lineage>
</organism>
<evidence type="ECO:0000313" key="1">
    <source>
        <dbReference type="EMBL" id="SDI12535.1"/>
    </source>
</evidence>
<evidence type="ECO:0000313" key="2">
    <source>
        <dbReference type="Proteomes" id="UP000199705"/>
    </source>
</evidence>
<name>A0A1G8I0M5_9SPHI</name>
<dbReference type="AlphaFoldDB" id="A0A1G8I0M5"/>
<sequence>MRFITRVLYVFLRIRNCNLTWHEIAGYIGLLRLNNPVFQDAKKFLI</sequence>
<gene>
    <name evidence="1" type="ORF">SAMN05192573_11690</name>
</gene>
<reference evidence="2" key="1">
    <citation type="submission" date="2016-10" db="EMBL/GenBank/DDBJ databases">
        <authorList>
            <person name="Varghese N."/>
            <person name="Submissions S."/>
        </authorList>
    </citation>
    <scope>NUCLEOTIDE SEQUENCE [LARGE SCALE GENOMIC DNA]</scope>
    <source>
        <strain evidence="2">Gh-67</strain>
    </source>
</reference>
<proteinExistence type="predicted"/>
<keyword evidence="2" id="KW-1185">Reference proteome</keyword>